<organism evidence="6 7">
    <name type="scientific">Devosia subaequoris</name>
    <dbReference type="NCBI Taxonomy" id="395930"/>
    <lineage>
        <taxon>Bacteria</taxon>
        <taxon>Pseudomonadati</taxon>
        <taxon>Pseudomonadota</taxon>
        <taxon>Alphaproteobacteria</taxon>
        <taxon>Hyphomicrobiales</taxon>
        <taxon>Devosiaceae</taxon>
        <taxon>Devosia</taxon>
    </lineage>
</organism>
<dbReference type="RefSeq" id="WP_183310845.1">
    <property type="nucleotide sequence ID" value="NZ_JACIEW010000003.1"/>
</dbReference>
<dbReference type="InterPro" id="IPR013148">
    <property type="entry name" value="Glyco_hydro_32_N"/>
</dbReference>
<dbReference type="SUPFAM" id="SSF75005">
    <property type="entry name" value="Arabinanase/levansucrase/invertase"/>
    <property type="match status" value="1"/>
</dbReference>
<dbReference type="InterPro" id="IPR023296">
    <property type="entry name" value="Glyco_hydro_beta-prop_sf"/>
</dbReference>
<dbReference type="CDD" id="cd18609">
    <property type="entry name" value="GH32-like"/>
    <property type="match status" value="1"/>
</dbReference>
<dbReference type="Gene3D" id="2.115.10.20">
    <property type="entry name" value="Glycosyl hydrolase domain, family 43"/>
    <property type="match status" value="1"/>
</dbReference>
<dbReference type="SMART" id="SM00640">
    <property type="entry name" value="Glyco_32"/>
    <property type="match status" value="1"/>
</dbReference>
<proteinExistence type="inferred from homology"/>
<evidence type="ECO:0000256" key="1">
    <source>
        <dbReference type="ARBA" id="ARBA00009902"/>
    </source>
</evidence>
<sequence>MTFHLPDHWVWDFWLADDGERYHMFYLHAPKSLGNPELRHRNARIGHASSSDLRNWTNHGQVFDAGAPGSFDGSATWTGSVVRGPDGLWRMFYTGSRFLSPDSSANVESIGVATSPDLFDWTKHPGAICVADGRYYETLGTSSWPEEAWRDPWVFWRQADQRWHMLVTARGKDGSEPDRGGMAHATSTDLADWSVEPPLSASGSGFAHLEVFQVIKLDGQNHIVFCCDAAKLCGHRAGGTGGIWSLPVGDMPGQVDFAAARLLVDERLYAGRIAQDRQGKPWLLAFNNVTADGAFEGGICDPLPITTGVDGFLEVSPQ</sequence>
<dbReference type="GO" id="GO:0005975">
    <property type="term" value="P:carbohydrate metabolic process"/>
    <property type="evidence" value="ECO:0007669"/>
    <property type="project" value="InterPro"/>
</dbReference>
<gene>
    <name evidence="6" type="ORF">GGR20_001774</name>
</gene>
<name>A0A7W6IMY6_9HYPH</name>
<protein>
    <recommendedName>
        <fullName evidence="2">beta-fructofuranosidase</fullName>
        <ecNumber evidence="2">3.2.1.26</ecNumber>
    </recommendedName>
</protein>
<reference evidence="6 7" key="1">
    <citation type="submission" date="2020-08" db="EMBL/GenBank/DDBJ databases">
        <title>Genomic Encyclopedia of Type Strains, Phase IV (KMG-IV): sequencing the most valuable type-strain genomes for metagenomic binning, comparative biology and taxonomic classification.</title>
        <authorList>
            <person name="Goeker M."/>
        </authorList>
    </citation>
    <scope>NUCLEOTIDE SEQUENCE [LARGE SCALE GENOMIC DNA]</scope>
    <source>
        <strain evidence="6 7">DSM 23447</strain>
    </source>
</reference>
<dbReference type="EMBL" id="JACIEW010000003">
    <property type="protein sequence ID" value="MBB4052132.1"/>
    <property type="molecule type" value="Genomic_DNA"/>
</dbReference>
<keyword evidence="3 6" id="KW-0378">Hydrolase</keyword>
<dbReference type="Pfam" id="PF00251">
    <property type="entry name" value="Glyco_hydro_32N"/>
    <property type="match status" value="1"/>
</dbReference>
<dbReference type="InterPro" id="IPR051214">
    <property type="entry name" value="GH32_Enzymes"/>
</dbReference>
<comment type="caution">
    <text evidence="6">The sequence shown here is derived from an EMBL/GenBank/DDBJ whole genome shotgun (WGS) entry which is preliminary data.</text>
</comment>
<evidence type="ECO:0000259" key="5">
    <source>
        <dbReference type="Pfam" id="PF00251"/>
    </source>
</evidence>
<evidence type="ECO:0000256" key="3">
    <source>
        <dbReference type="ARBA" id="ARBA00022801"/>
    </source>
</evidence>
<dbReference type="EC" id="3.2.1.26" evidence="2"/>
<evidence type="ECO:0000256" key="4">
    <source>
        <dbReference type="ARBA" id="ARBA00023295"/>
    </source>
</evidence>
<dbReference type="GO" id="GO:0004564">
    <property type="term" value="F:beta-fructofuranosidase activity"/>
    <property type="evidence" value="ECO:0007669"/>
    <property type="project" value="UniProtKB-EC"/>
</dbReference>
<dbReference type="PANTHER" id="PTHR43101:SF1">
    <property type="entry name" value="BETA-FRUCTOSIDASE"/>
    <property type="match status" value="1"/>
</dbReference>
<keyword evidence="4 6" id="KW-0326">Glycosidase</keyword>
<accession>A0A7W6IMY6</accession>
<dbReference type="InterPro" id="IPR001362">
    <property type="entry name" value="Glyco_hydro_32"/>
</dbReference>
<comment type="similarity">
    <text evidence="1">Belongs to the glycosyl hydrolase 32 family.</text>
</comment>
<dbReference type="Proteomes" id="UP000547011">
    <property type="component" value="Unassembled WGS sequence"/>
</dbReference>
<dbReference type="AlphaFoldDB" id="A0A7W6IMY6"/>
<evidence type="ECO:0000256" key="2">
    <source>
        <dbReference type="ARBA" id="ARBA00012758"/>
    </source>
</evidence>
<feature type="domain" description="Glycosyl hydrolase family 32 N-terminal" evidence="5">
    <location>
        <begin position="20"/>
        <end position="227"/>
    </location>
</feature>
<evidence type="ECO:0000313" key="6">
    <source>
        <dbReference type="EMBL" id="MBB4052132.1"/>
    </source>
</evidence>
<evidence type="ECO:0000313" key="7">
    <source>
        <dbReference type="Proteomes" id="UP000547011"/>
    </source>
</evidence>
<dbReference type="PANTHER" id="PTHR43101">
    <property type="entry name" value="BETA-FRUCTOSIDASE"/>
    <property type="match status" value="1"/>
</dbReference>
<keyword evidence="7" id="KW-1185">Reference proteome</keyword>